<accession>A0A9W5F677</accession>
<evidence type="ECO:0000313" key="1">
    <source>
        <dbReference type="EMBL" id="CUX03374.1"/>
    </source>
</evidence>
<protein>
    <submittedName>
        <fullName evidence="1">Uncharacterized protein</fullName>
    </submittedName>
</protein>
<gene>
    <name evidence="1" type="ORF">AGR2A_pb10134</name>
</gene>
<dbReference type="RefSeq" id="WP_080823690.1">
    <property type="nucleotide sequence ID" value="NZ_LT009721.1"/>
</dbReference>
<dbReference type="EMBL" id="FBVY01000047">
    <property type="protein sequence ID" value="CUX03374.1"/>
    <property type="molecule type" value="Genomic_DNA"/>
</dbReference>
<organism evidence="1 2">
    <name type="scientific">Agrobacterium genomosp. 2 str. CFBP 5494</name>
    <dbReference type="NCBI Taxonomy" id="1183436"/>
    <lineage>
        <taxon>Bacteria</taxon>
        <taxon>Pseudomonadati</taxon>
        <taxon>Pseudomonadota</taxon>
        <taxon>Alphaproteobacteria</taxon>
        <taxon>Hyphomicrobiales</taxon>
        <taxon>Rhizobiaceae</taxon>
        <taxon>Rhizobium/Agrobacterium group</taxon>
        <taxon>Agrobacterium</taxon>
        <taxon>Agrobacterium tumefaciens complex</taxon>
    </lineage>
</organism>
<keyword evidence="2" id="KW-1185">Reference proteome</keyword>
<name>A0A9W5F677_9HYPH</name>
<comment type="caution">
    <text evidence="1">The sequence shown here is derived from an EMBL/GenBank/DDBJ whole genome shotgun (WGS) entry which is preliminary data.</text>
</comment>
<sequence length="147" mass="17335">MTKTVLFNGHLRFTDEELKARPISDDELRQNIIDEAIDLVRQLKARHDEKTLKDEEEDGVCIVVDLIHPVHLFLIDGWGPDKERYIYDDYRYRLVSTHDHGCYCLATVFRYFASPDWKAFVDAIDFSSVEFDQPWVERVPNPDMSWA</sequence>
<dbReference type="Proteomes" id="UP000191933">
    <property type="component" value="Unassembled WGS sequence"/>
</dbReference>
<reference evidence="1 2" key="1">
    <citation type="submission" date="2016-01" db="EMBL/GenBank/DDBJ databases">
        <authorList>
            <person name="Regsiter A."/>
            <person name="william w."/>
        </authorList>
    </citation>
    <scope>NUCLEOTIDE SEQUENCE [LARGE SCALE GENOMIC DNA]</scope>
    <source>
        <strain evidence="1 2">CFBP 5494</strain>
    </source>
</reference>
<dbReference type="AlphaFoldDB" id="A0A9W5F677"/>
<proteinExistence type="predicted"/>
<evidence type="ECO:0000313" key="2">
    <source>
        <dbReference type="Proteomes" id="UP000191933"/>
    </source>
</evidence>